<dbReference type="RefSeq" id="WP_069006130.1">
    <property type="nucleotide sequence ID" value="NZ_LVJW01000006.1"/>
</dbReference>
<protein>
    <submittedName>
        <fullName evidence="2">Uncharacterized protein</fullName>
    </submittedName>
</protein>
<dbReference type="STRING" id="1818881.A3196_17665"/>
<dbReference type="AlphaFoldDB" id="A0A1E2UIB9"/>
<name>A0A1E2UIB9_9GAMM</name>
<sequence length="93" mass="10704">MKKKADRARNLLHNHPMLRKGGVHDKSNKAKRRKERQNLRKAWFSLSTHCVLREDHVAAVSSLLTQTLNYLTGKPLTDCSFEIKTFVSFPSTI</sequence>
<feature type="region of interest" description="Disordered" evidence="1">
    <location>
        <begin position="1"/>
        <end position="34"/>
    </location>
</feature>
<comment type="caution">
    <text evidence="2">The sequence shown here is derived from an EMBL/GenBank/DDBJ whole genome shotgun (WGS) entry which is preliminary data.</text>
</comment>
<dbReference type="EMBL" id="LVJZ01000004">
    <property type="protein sequence ID" value="ODB94364.1"/>
    <property type="molecule type" value="Genomic_DNA"/>
</dbReference>
<gene>
    <name evidence="2" type="ORF">A3196_17665</name>
</gene>
<accession>A0A1E2UIB9</accession>
<evidence type="ECO:0000256" key="1">
    <source>
        <dbReference type="SAM" id="MobiDB-lite"/>
    </source>
</evidence>
<organism evidence="2 3">
    <name type="scientific">Candidatus Thiodiazotropha endoloripes</name>
    <dbReference type="NCBI Taxonomy" id="1818881"/>
    <lineage>
        <taxon>Bacteria</taxon>
        <taxon>Pseudomonadati</taxon>
        <taxon>Pseudomonadota</taxon>
        <taxon>Gammaproteobacteria</taxon>
        <taxon>Chromatiales</taxon>
        <taxon>Sedimenticolaceae</taxon>
        <taxon>Candidatus Thiodiazotropha</taxon>
    </lineage>
</organism>
<dbReference type="OrthoDB" id="6198916at2"/>
<keyword evidence="3" id="KW-1185">Reference proteome</keyword>
<dbReference type="Proteomes" id="UP000094849">
    <property type="component" value="Unassembled WGS sequence"/>
</dbReference>
<evidence type="ECO:0000313" key="3">
    <source>
        <dbReference type="Proteomes" id="UP000094849"/>
    </source>
</evidence>
<evidence type="ECO:0000313" key="2">
    <source>
        <dbReference type="EMBL" id="ODB94364.1"/>
    </source>
</evidence>
<reference evidence="2 3" key="1">
    <citation type="submission" date="2016-03" db="EMBL/GenBank/DDBJ databases">
        <title>Chemosynthetic sulphur-oxidizing symbionts of marine invertebrate animals are capable of nitrogen fixation.</title>
        <authorList>
            <person name="Petersen J.M."/>
            <person name="Kemper A."/>
            <person name="Gruber-Vodicka H."/>
            <person name="Cardini U."/>
            <person name="Geest Mvander."/>
            <person name="Kleiner M."/>
            <person name="Bulgheresi S."/>
            <person name="Fussmann M."/>
            <person name="Herbold C."/>
            <person name="Seah B.K.B."/>
            <person name="Antony C.Paul."/>
            <person name="Liu D."/>
            <person name="Belitz A."/>
            <person name="Weber M."/>
        </authorList>
    </citation>
    <scope>NUCLEOTIDE SEQUENCE [LARGE SCALE GENOMIC DNA]</scope>
    <source>
        <strain evidence="2">G_D</strain>
    </source>
</reference>
<proteinExistence type="predicted"/>
<feature type="compositionally biased region" description="Basic residues" evidence="1">
    <location>
        <begin position="1"/>
        <end position="18"/>
    </location>
</feature>